<feature type="domain" description="Lipocalin/cytosolic fatty-acid binding" evidence="3">
    <location>
        <begin position="34"/>
        <end position="157"/>
    </location>
</feature>
<feature type="chain" id="PRO_5013434924" description="Lipocalin/cytosolic fatty-acid binding domain-containing protein" evidence="2">
    <location>
        <begin position="18"/>
        <end position="186"/>
    </location>
</feature>
<dbReference type="Gene3D" id="2.40.128.20">
    <property type="match status" value="1"/>
</dbReference>
<dbReference type="EMBL" id="CAEY01000077">
    <property type="status" value="NOT_ANNOTATED_CDS"/>
    <property type="molecule type" value="Genomic_DNA"/>
</dbReference>
<dbReference type="OrthoDB" id="565904at2759"/>
<keyword evidence="5" id="KW-1185">Reference proteome</keyword>
<feature type="signal peptide" evidence="2">
    <location>
        <begin position="1"/>
        <end position="17"/>
    </location>
</feature>
<dbReference type="GO" id="GO:0000302">
    <property type="term" value="P:response to reactive oxygen species"/>
    <property type="evidence" value="ECO:0007669"/>
    <property type="project" value="TreeGrafter"/>
</dbReference>
<dbReference type="InterPro" id="IPR022271">
    <property type="entry name" value="Lipocalin_ApoD"/>
</dbReference>
<dbReference type="GO" id="GO:0006629">
    <property type="term" value="P:lipid metabolic process"/>
    <property type="evidence" value="ECO:0007669"/>
    <property type="project" value="TreeGrafter"/>
</dbReference>
<dbReference type="Proteomes" id="UP000015104">
    <property type="component" value="Unassembled WGS sequence"/>
</dbReference>
<dbReference type="KEGG" id="tut:107363959"/>
<organism evidence="4 5">
    <name type="scientific">Tetranychus urticae</name>
    <name type="common">Two-spotted spider mite</name>
    <dbReference type="NCBI Taxonomy" id="32264"/>
    <lineage>
        <taxon>Eukaryota</taxon>
        <taxon>Metazoa</taxon>
        <taxon>Ecdysozoa</taxon>
        <taxon>Arthropoda</taxon>
        <taxon>Chelicerata</taxon>
        <taxon>Arachnida</taxon>
        <taxon>Acari</taxon>
        <taxon>Acariformes</taxon>
        <taxon>Trombidiformes</taxon>
        <taxon>Prostigmata</taxon>
        <taxon>Eleutherengona</taxon>
        <taxon>Raphignathae</taxon>
        <taxon>Tetranychoidea</taxon>
        <taxon>Tetranychidae</taxon>
        <taxon>Tetranychus</taxon>
    </lineage>
</organism>
<dbReference type="InterPro" id="IPR012674">
    <property type="entry name" value="Calycin"/>
</dbReference>
<dbReference type="SUPFAM" id="SSF50814">
    <property type="entry name" value="Lipocalins"/>
    <property type="match status" value="1"/>
</dbReference>
<reference evidence="5" key="1">
    <citation type="submission" date="2011-08" db="EMBL/GenBank/DDBJ databases">
        <authorList>
            <person name="Rombauts S."/>
        </authorList>
    </citation>
    <scope>NUCLEOTIDE SEQUENCE</scope>
    <source>
        <strain evidence="5">London</strain>
    </source>
</reference>
<comment type="similarity">
    <text evidence="1 2">Belongs to the calycin superfamily. Lipocalin family.</text>
</comment>
<sequence>MIATLFVVFAFASSALGDCPVPPKAPGADIGKIAGRWYEIAGPTAHQISPNLTCITEDFNLRKDGNFNLTVLSTFQNGSKHVEYGLAGRTDAQNSLNLYPMGYKTPYLLTFYIADTDYDNYLAAYACYTDVGRSTIQGGLILSRTNTMSADKYAELIHLLVNKIGVSSDSVGPIVQSGCKYWPVLQ</sequence>
<evidence type="ECO:0000256" key="2">
    <source>
        <dbReference type="PIRNR" id="PIRNR036893"/>
    </source>
</evidence>
<name>T1KHQ2_TETUR</name>
<gene>
    <name evidence="4" type="primary">107363959</name>
</gene>
<dbReference type="EnsemblMetazoa" id="tetur11g05210.1">
    <property type="protein sequence ID" value="tetur11g05210.1"/>
    <property type="gene ID" value="tetur11g05210"/>
</dbReference>
<dbReference type="Pfam" id="PF00061">
    <property type="entry name" value="Lipocalin"/>
    <property type="match status" value="1"/>
</dbReference>
<dbReference type="PIRSF" id="PIRSF036893">
    <property type="entry name" value="Lipocalin_ApoD"/>
    <property type="match status" value="1"/>
</dbReference>
<keyword evidence="2" id="KW-0732">Signal</keyword>
<protein>
    <recommendedName>
        <fullName evidence="3">Lipocalin/cytosolic fatty-acid binding domain-containing protein</fullName>
    </recommendedName>
</protein>
<dbReference type="HOGENOM" id="CLU_127873_0_0_1"/>
<dbReference type="PANTHER" id="PTHR10612:SF34">
    <property type="entry name" value="APOLIPOPROTEIN D"/>
    <property type="match status" value="1"/>
</dbReference>
<dbReference type="InterPro" id="IPR000566">
    <property type="entry name" value="Lipocln_cytosolic_FA-bd_dom"/>
</dbReference>
<evidence type="ECO:0000313" key="5">
    <source>
        <dbReference type="Proteomes" id="UP000015104"/>
    </source>
</evidence>
<proteinExistence type="inferred from homology"/>
<dbReference type="AlphaFoldDB" id="T1KHQ2"/>
<accession>T1KHQ2</accession>
<evidence type="ECO:0000256" key="1">
    <source>
        <dbReference type="ARBA" id="ARBA00006889"/>
    </source>
</evidence>
<reference evidence="4" key="2">
    <citation type="submission" date="2015-06" db="UniProtKB">
        <authorList>
            <consortium name="EnsemblMetazoa"/>
        </authorList>
    </citation>
    <scope>IDENTIFICATION</scope>
</reference>
<evidence type="ECO:0000259" key="3">
    <source>
        <dbReference type="Pfam" id="PF00061"/>
    </source>
</evidence>
<evidence type="ECO:0000313" key="4">
    <source>
        <dbReference type="EnsemblMetazoa" id="tetur11g05210.1"/>
    </source>
</evidence>
<dbReference type="GO" id="GO:0005737">
    <property type="term" value="C:cytoplasm"/>
    <property type="evidence" value="ECO:0007669"/>
    <property type="project" value="TreeGrafter"/>
</dbReference>
<dbReference type="PANTHER" id="PTHR10612">
    <property type="entry name" value="APOLIPOPROTEIN D"/>
    <property type="match status" value="1"/>
</dbReference>